<dbReference type="Proteomes" id="UP001060919">
    <property type="component" value="Chromosome"/>
</dbReference>
<accession>A0A915YB73</accession>
<protein>
    <submittedName>
        <fullName evidence="1">Uncharacterized protein</fullName>
    </submittedName>
</protein>
<dbReference type="AlphaFoldDB" id="A0A915YB73"/>
<gene>
    <name evidence="1" type="ORF">AsAng_0005750</name>
</gene>
<dbReference type="RefSeq" id="WP_264791223.1">
    <property type="nucleotide sequence ID" value="NZ_AP026867.1"/>
</dbReference>
<organism evidence="1 2">
    <name type="scientific">Aureispira anguillae</name>
    <dbReference type="NCBI Taxonomy" id="2864201"/>
    <lineage>
        <taxon>Bacteria</taxon>
        <taxon>Pseudomonadati</taxon>
        <taxon>Bacteroidota</taxon>
        <taxon>Saprospiria</taxon>
        <taxon>Saprospirales</taxon>
        <taxon>Saprospiraceae</taxon>
        <taxon>Aureispira</taxon>
    </lineage>
</organism>
<sequence length="467" mass="55318">MYKSKVVTIFRSFDKAEKAGLRRWVYSPIHNEHPEVTKLVEYLLSRRKITPTAVKRERVFKYLYPDKIYNPNRLNHILSFSVEVMEAYISYLMSKKAQKVDHFAIANYYKSKFLPDLAQKALQRTKQNLDKAPYQNDIFYHTSFLLEQAFFDLKGTELRQQQTNLQAIFTDLTTFTIIATLRNACTAISHRSLYQTEYKIPLLAAILEEAKSERYTNNLVVQSYYHSYMALVDSENEVHFKTLKKLLIYQKVPLPSEELKYVCLLAINYCIKRLNMGTEAYVKEVFDIYCYGLNHNIWMEQGHLSHSTFKNIITAALRLKAYDWTQKFIANYANKLRSSHQKDYTNYAKAKLFFEQGWFTEAQKILVETDLMDLFISLDIKLLLLKIYWKLNEFDLLEAHLDSFSVYLNRKKVLAYHRQIYGNTISITRKMIYTNLEITVEREKLHQLVLQTTPLTDRPWFLKQLSN</sequence>
<dbReference type="EMBL" id="AP026867">
    <property type="protein sequence ID" value="BDS09870.1"/>
    <property type="molecule type" value="Genomic_DNA"/>
</dbReference>
<keyword evidence="2" id="KW-1185">Reference proteome</keyword>
<proteinExistence type="predicted"/>
<dbReference type="KEGG" id="aup:AsAng_0005750"/>
<evidence type="ECO:0000313" key="1">
    <source>
        <dbReference type="EMBL" id="BDS09870.1"/>
    </source>
</evidence>
<evidence type="ECO:0000313" key="2">
    <source>
        <dbReference type="Proteomes" id="UP001060919"/>
    </source>
</evidence>
<name>A0A915YB73_9BACT</name>
<reference evidence="1" key="1">
    <citation type="submission" date="2022-09" db="EMBL/GenBank/DDBJ databases">
        <title>Aureispira anguillicida sp. nov., isolated from Leptocephalus of Japanese eel Anguilla japonica.</title>
        <authorList>
            <person name="Yuasa K."/>
            <person name="Mekata T."/>
            <person name="Ikunari K."/>
        </authorList>
    </citation>
    <scope>NUCLEOTIDE SEQUENCE</scope>
    <source>
        <strain evidence="1">EL160426</strain>
    </source>
</reference>